<dbReference type="EMBL" id="FOAN01000005">
    <property type="protein sequence ID" value="SEL80467.1"/>
    <property type="molecule type" value="Genomic_DNA"/>
</dbReference>
<reference evidence="5" key="1">
    <citation type="submission" date="2016-10" db="EMBL/GenBank/DDBJ databases">
        <authorList>
            <person name="Varghese N."/>
            <person name="Submissions S."/>
        </authorList>
    </citation>
    <scope>NUCLEOTIDE SEQUENCE [LARGE SCALE GENOMIC DNA]</scope>
    <source>
        <strain evidence="5">LMG 26383,CCUG 61248,R- 45681</strain>
    </source>
</reference>
<dbReference type="InterPro" id="IPR005814">
    <property type="entry name" value="Aminotrans_3"/>
</dbReference>
<keyword evidence="2 3" id="KW-0663">Pyridoxal phosphate</keyword>
<name>A0A1H7T9F8_9HYPH</name>
<organism evidence="4 5">
    <name type="scientific">Bosea lupini</name>
    <dbReference type="NCBI Taxonomy" id="1036779"/>
    <lineage>
        <taxon>Bacteria</taxon>
        <taxon>Pseudomonadati</taxon>
        <taxon>Pseudomonadota</taxon>
        <taxon>Alphaproteobacteria</taxon>
        <taxon>Hyphomicrobiales</taxon>
        <taxon>Boseaceae</taxon>
        <taxon>Bosea</taxon>
    </lineage>
</organism>
<dbReference type="STRING" id="1036779.SAMN04515666_105375"/>
<gene>
    <name evidence="4" type="ORF">SAMN04515666_105375</name>
</gene>
<keyword evidence="5" id="KW-1185">Reference proteome</keyword>
<comment type="cofactor">
    <cofactor evidence="1">
        <name>pyridoxal 5'-phosphate</name>
        <dbReference type="ChEBI" id="CHEBI:597326"/>
    </cofactor>
</comment>
<dbReference type="Gene3D" id="3.90.1150.10">
    <property type="entry name" value="Aspartate Aminotransferase, domain 1"/>
    <property type="match status" value="1"/>
</dbReference>
<dbReference type="Pfam" id="PF00202">
    <property type="entry name" value="Aminotran_3"/>
    <property type="match status" value="1"/>
</dbReference>
<evidence type="ECO:0000256" key="3">
    <source>
        <dbReference type="RuleBase" id="RU003560"/>
    </source>
</evidence>
<dbReference type="SUPFAM" id="SSF53383">
    <property type="entry name" value="PLP-dependent transferases"/>
    <property type="match status" value="1"/>
</dbReference>
<comment type="similarity">
    <text evidence="3">Belongs to the class-III pyridoxal-phosphate-dependent aminotransferase family.</text>
</comment>
<proteinExistence type="inferred from homology"/>
<dbReference type="OrthoDB" id="9801052at2"/>
<dbReference type="Proteomes" id="UP000199664">
    <property type="component" value="Unassembled WGS sequence"/>
</dbReference>
<evidence type="ECO:0000256" key="2">
    <source>
        <dbReference type="ARBA" id="ARBA00022898"/>
    </source>
</evidence>
<protein>
    <submittedName>
        <fullName evidence="4">Glutamate-1-semialdehyde 2,1-aminomutase</fullName>
    </submittedName>
</protein>
<dbReference type="AlphaFoldDB" id="A0A1H7T9F8"/>
<sequence>MDTARRNRTIDDELVEARSRYAERRPKSLAVHQRACEVMPGGNTRTVLYHGPFPLRLAHGEGAVATDADGHRYLNLLGEYTAGLFGHSHPVIRAAIDAALDGGVNLGGHNMFEAELARHVVARFTAIERVRFTNSGTEANLMAIATARAFTKRSKVLVFRGGYHGGLLYFGGGGIPINAPYDFIVAPYNDTDATARLIRENASDLACVLTEAMMGSGGCIPARPAFLAMLREETHAAGALLILDEVMTSRFGRSGAHGLLGLRPDLVTLGKWIGGGMSFGAFGGRAEIMAMYDPERPGSLPHAGTFNNNVLSMSAGIAALTQVFTPEIAEALHARGERLRERLNEVFRKADVALQASGQGSLMNIHGFRGPVSTPDDLAASDDRLKELVFLDLLERGFYLARRGFIALSLAVDDAATEQFLTALQDVVTERRHVLA</sequence>
<dbReference type="SMR" id="A0A1H7T9F8"/>
<dbReference type="GO" id="GO:0030170">
    <property type="term" value="F:pyridoxal phosphate binding"/>
    <property type="evidence" value="ECO:0007669"/>
    <property type="project" value="InterPro"/>
</dbReference>
<evidence type="ECO:0000313" key="5">
    <source>
        <dbReference type="Proteomes" id="UP000199664"/>
    </source>
</evidence>
<dbReference type="InterPro" id="IPR015422">
    <property type="entry name" value="PyrdxlP-dep_Trfase_small"/>
</dbReference>
<dbReference type="InterPro" id="IPR015421">
    <property type="entry name" value="PyrdxlP-dep_Trfase_major"/>
</dbReference>
<evidence type="ECO:0000256" key="1">
    <source>
        <dbReference type="ARBA" id="ARBA00001933"/>
    </source>
</evidence>
<dbReference type="PANTHER" id="PTHR43713:SF3">
    <property type="entry name" value="GLUTAMATE-1-SEMIALDEHYDE 2,1-AMINOMUTASE 1, CHLOROPLASTIC-RELATED"/>
    <property type="match status" value="1"/>
</dbReference>
<evidence type="ECO:0000313" key="4">
    <source>
        <dbReference type="EMBL" id="SEL80467.1"/>
    </source>
</evidence>
<dbReference type="InterPro" id="IPR015424">
    <property type="entry name" value="PyrdxlP-dep_Trfase"/>
</dbReference>
<dbReference type="GO" id="GO:0008483">
    <property type="term" value="F:transaminase activity"/>
    <property type="evidence" value="ECO:0007669"/>
    <property type="project" value="InterPro"/>
</dbReference>
<accession>A0A1H7T9F8</accession>
<dbReference type="Gene3D" id="3.40.640.10">
    <property type="entry name" value="Type I PLP-dependent aspartate aminotransferase-like (Major domain)"/>
    <property type="match status" value="1"/>
</dbReference>
<dbReference type="PANTHER" id="PTHR43713">
    <property type="entry name" value="GLUTAMATE-1-SEMIALDEHYDE 2,1-AMINOMUTASE"/>
    <property type="match status" value="1"/>
</dbReference>